<reference evidence="3 4" key="1">
    <citation type="submission" date="2019-12" db="EMBL/GenBank/DDBJ databases">
        <authorList>
            <person name="Scholz U."/>
            <person name="Mascher M."/>
            <person name="Fiebig A."/>
        </authorList>
    </citation>
    <scope>NUCLEOTIDE SEQUENCE</scope>
</reference>
<dbReference type="EMBL" id="CACRZD030000008">
    <property type="protein sequence ID" value="CAA6664133.1"/>
    <property type="molecule type" value="Genomic_DNA"/>
</dbReference>
<dbReference type="InterPro" id="IPR028107">
    <property type="entry name" value="Spatacsin_C_dom"/>
</dbReference>
<feature type="domain" description="Spatacsin C-terminal" evidence="2">
    <location>
        <begin position="2709"/>
        <end position="2976"/>
    </location>
</feature>
<evidence type="ECO:0000313" key="4">
    <source>
        <dbReference type="Proteomes" id="UP001189122"/>
    </source>
</evidence>
<dbReference type="Pfam" id="PF14649">
    <property type="entry name" value="Spatacsin_C"/>
    <property type="match status" value="1"/>
</dbReference>
<dbReference type="GO" id="GO:0005737">
    <property type="term" value="C:cytoplasm"/>
    <property type="evidence" value="ECO:0007669"/>
    <property type="project" value="TreeGrafter"/>
</dbReference>
<gene>
    <name evidence="3" type="ORF">SI7747_08010522</name>
</gene>
<evidence type="ECO:0000259" key="2">
    <source>
        <dbReference type="Pfam" id="PF14649"/>
    </source>
</evidence>
<proteinExistence type="predicted"/>
<sequence>MGSSPSKLSDFHQFLISPTRELLLFLSHQSDALLISLLKDRFCEVVQKPITSKFSPAGKADPCFLDSAEKCAQPTIYLGTETSNTFLHGGSSLLDQPAVLCNVRSVAWSHYILVVSSGNGIYIHAFSEISTRCHKIHSLPKADFVHGKWVVWGPPLKILMNAMGFLSVPVEFSELAGSSASKNWFRSFLIDMDFFRATGDFVFRFPEKSSFPPSAEVVSFNIFESILQLLEPCTRNAERACENVLESSDCNPAFEDSNSNSIHTISDTEDHTLKPETRKDNVAGSAHGLYKCSRVFSSTSDHYVGLLLTDDAPHHVSEEHITHLKTIVVILTVSLWGMQWACSVDLQESCSELSPLLEWVDFQFIKGLLVCLNVSGLVYIWDAKSGDAVLHIDVLQNSFVPVKLNSQLVERASSVKRISSPMKEGNMGEYPQANEFCVKRVFAGCHVQPKRVFRKLLFTSESLSLAAVDEYGVIYSIGPEELLLANMYKENNDFRGVISPFQHLGFGMLAGWKAASSGIGHQKVFSDFILDQSLNSFTNLDGKISRLINTTEVEPRKKRRLDIQSKEEHMDSYPSGFSVHSRVNGSQICHYTAAGSTRRVFLPIDKYSMEDAISFSPFGITRLVRINKKETKIVHIGLQAATSAYDDSFLSEWVSSFSKERSLGFEAIGCCFEGFLYIVTDEGLFVILPSLSISSGAIVTTSIEYCQTNTIQACQKETLYARDGFRPWQIEVLDRTLLYEGPDEADYVCWENGWDLKIARMRRMELGLYYLRFDEIERSLEKLADVILAEEGMLRLLLTSAYKIFSKVGSESEVAIASRLLTLAASFATKMIQRYGLIEFEEDYSTSGYDNGPNTFNMQQIPIETNISRRLEEMSHYLEVIRNLQQRLSLKSRKSMVDGGDGLNLVEMSICNDGTFVPDTVSLVVVGPSEAENQEEKTISSWDSTTGGINQLSLSIIEKSVDGGIGEFDLPIAKNAVQGRRLIPWENSRDMITRWELGNLDLKTVVEDALNSGRIPLAVLQLHLQHQREMVTEEKPRDSFSEVCDIGRAIVYDLFLKGESGLAIATLQKLGEEIETSLRQLLFGALRRSIRTQVMEEMKRCGYLKPHELKKLEGLSLIERHYPSSSFWGTYFERQRQSLEVPLTSSSSEEQQLLMRLDMWIDCSIKCDEIDGVVIGSWRNISKGPDFRMTGEDIARAGYWVCAAIWSDSWDQTTIDRIVLDQPLTLGVHIPWESQFEYHVAHNNWDEIEKLLDIIPSEILVDGILRIDLDCIYPDSYSNGEKNTCFPTYAHSSPNLEPDFVNIPDVKILKLSGASICSSWVKILLEQELAKRFIFLKEYWESTAEIMPLLAQAGLIYDNSTQGAIDKLEKKSSDSQVLETDIHSHRDTSEALHRLVIHYCVQYALPHLLDLYLDHHKLVCDNDSLSSLENLLSNGFQGRCQWAKWLLFSKVIGREYDASFANARSILPNHAIQHDSLTLLDVDERICTVDDMAKGGGEKMALATLMYAPVPIQKCLFWGSVNRNSRSSFQCTLENLQTGLQKFPTLWSTLVSACTGHDSDANPTSMNNQSGDTSLVQMLPFWLPKPIRRLVKLFVQGPLGWHTSAEAKPAGEALPLRESAYINTKKSALFNGVSCEASIDKSIKEELYSSLEDNTFAIEHHLHRSRALGVFSHLLGLRARKYKSMHGHQQVSGGSMPFLTNVQADVQALLEPLTEDEGPVISSVCDAIGYHELREFCLVATCAFLLELFGLSTSMLRVDISCNFNHVISTDTAFHTFSQEGGQTASLARALADNYQRLIDLGILHHKDSPVPIESCKQPPGPLFLFCSIWRKQQEADSKHWSLVTEFCRMHRLPLSTKYLALLAKDNDWVGFLTEAQLGGFPIDTVIQVASKEFSDLRLRLHILTVLRSMQSMRKKTNSPTSSTSTRKFSEMSFAENSSITPVELFALVADCEKQKNPAMIASCFPDVSPLSCLTVWLEITAARETSSIKVNDISSQIVRNIRAAVKSINALSINSKSVSFHYNRRNPKRRRIWNPSICPGVTVAEVTTAEKEILIGANEETKIFRDPEEALLSLSNMVAVLCEQQLFLPLLRAFDMFLPSCSLLTFVRFLQAFSQMRLSEASAHLASFSARIREEPYHLNLNAARDGKIDAPWISTTAVKAANAVLSTCPSAYEKKCLLQLLDAANFVNVADPLLCNDNDVCLGNEVLDDASVLMALERSGKWEQARNWAQLMESSGETGRSSVHHVTEMQAEAMVAECKEFLWDVAEERTALWSHCQRLFVRDSLPALQAGKFFLRHAEAMEKEIPAREVHEILLLSLQWLSGTMTESSPVYPLHFLREIETRVWLLAVESESQSTTDHDHYVPSSLQNPPGGNSTSVIEHTATIIAKMDNHMNTVQIRAKERSVARESNQLQPRHWLSSDASSLSAAGNSTKRRGKVSVKPSLSFMDNTHKDTETAENPSASHTNKTNSSLLRQYHVENVKIESAFSGWEERLRPAELEMAVLSLLEFGQVTAARQLQQKLSPASPPSELIIIDAALKIASILSPSTSGKISVSALDPELSSVIESYDINCRDNCDLLQVLETLTMKCSEGCGRGLCKKIVAVVKAANVLGLSFSEAFEKRPIELLQLLSLKAQDSLEEARLLVLTHTMPPASIAKILAESFLKGLLAAHRGGYMDSQNDEGPAPLLWRFCDFLKWAELCPSEQEIGHALTRLVMTGQEIPHACEVELLILSHHFYKLSACLDGVDVLVALAAKRVESYVLEGDFSCLARLVTGVSNFHALNFILGILIENGQLELLLQKYSAADPATGTTEAATGFRMAVLTALKHFSSHDLDSNAMIYSHFDMKHETASLLEFRSRQCMQQWLARPEKERQNEALLEAMRFLIEAAEVYATVDAGQKTHRACARASLLSLQIRIPDIHWTDLSDTNARRVLVEQSRFQEASSEWAPVLWNRMLRPDLIEQFVAEFVAVLPFLQGRSGGPGGPVSLLRVALPRGLPAEWVKHLGRSFRCLLKRTRDLRVRAQLAAVATGFNDVVEACNRILDKVPDLAGPLILRKGHGGAYLPLM</sequence>
<dbReference type="PANTHER" id="PTHR13650:SF0">
    <property type="entry name" value="SPATACSIN"/>
    <property type="match status" value="1"/>
</dbReference>
<dbReference type="InterPro" id="IPR028103">
    <property type="entry name" value="Spatacsin"/>
</dbReference>
<evidence type="ECO:0000313" key="3">
    <source>
        <dbReference type="EMBL" id="CAA2624697.1"/>
    </source>
</evidence>
<evidence type="ECO:0000256" key="1">
    <source>
        <dbReference type="SAM" id="MobiDB-lite"/>
    </source>
</evidence>
<name>A0A7I8J2U6_SPIIN</name>
<feature type="compositionally biased region" description="Low complexity" evidence="1">
    <location>
        <begin position="2421"/>
        <end position="2430"/>
    </location>
</feature>
<protein>
    <recommendedName>
        <fullName evidence="2">Spatacsin C-terminal domain-containing protein</fullName>
    </recommendedName>
</protein>
<dbReference type="Proteomes" id="UP001189122">
    <property type="component" value="Unassembled WGS sequence"/>
</dbReference>
<feature type="region of interest" description="Disordered" evidence="1">
    <location>
        <begin position="2358"/>
        <end position="2377"/>
    </location>
</feature>
<accession>A0A7I8J2U6</accession>
<keyword evidence="4" id="KW-1185">Reference proteome</keyword>
<dbReference type="EMBL" id="LR743595">
    <property type="protein sequence ID" value="CAA2624697.1"/>
    <property type="molecule type" value="Genomic_DNA"/>
</dbReference>
<organism evidence="3">
    <name type="scientific">Spirodela intermedia</name>
    <name type="common">Intermediate duckweed</name>
    <dbReference type="NCBI Taxonomy" id="51605"/>
    <lineage>
        <taxon>Eukaryota</taxon>
        <taxon>Viridiplantae</taxon>
        <taxon>Streptophyta</taxon>
        <taxon>Embryophyta</taxon>
        <taxon>Tracheophyta</taxon>
        <taxon>Spermatophyta</taxon>
        <taxon>Magnoliopsida</taxon>
        <taxon>Liliopsida</taxon>
        <taxon>Araceae</taxon>
        <taxon>Lemnoideae</taxon>
        <taxon>Spirodela</taxon>
    </lineage>
</organism>
<dbReference type="PANTHER" id="PTHR13650">
    <property type="entry name" value="SPATACSIN"/>
    <property type="match status" value="1"/>
</dbReference>
<feature type="compositionally biased region" description="Polar residues" evidence="1">
    <location>
        <begin position="2459"/>
        <end position="2473"/>
    </location>
</feature>
<feature type="compositionally biased region" description="Polar residues" evidence="1">
    <location>
        <begin position="2367"/>
        <end position="2377"/>
    </location>
</feature>
<feature type="region of interest" description="Disordered" evidence="1">
    <location>
        <begin position="2404"/>
        <end position="2473"/>
    </location>
</feature>